<keyword evidence="3 9" id="KW-0813">Transport</keyword>
<keyword evidence="6 9" id="KW-1133">Transmembrane helix</keyword>
<keyword evidence="10" id="KW-1185">Reference proteome</keyword>
<name>A0A7E4UU06_PANRE</name>
<sequence length="541" mass="60404">MSTLADFVNEQRSKSSGVFAGVRQSVSVGDFGSKMTSSFSSFFSKNDENDDTVLLTDSTSTTGQLPSSRNRKTTGAGWFTFGEEVNVCGLSRFQRYVMFFLMFSMAAFCFTSAMMLLPVLVVATRKFAMLNTLGSFFFLCSFIFLWGPLPYAKFLFSESRRIVAAAYVLSVLTTLYTSIWRWATTTTTSTTTATGTAPTDAPATELSASTASTKIWAVVAVVQPGSVGDRRMLTTALVLIGITINSAYKGIPDSEDKAFVLEKNEYSCVSQKTLPQNFTFVNTWPGRPAFRVYSEDAFNCPNDFLFGLSTDRDEFKLIMWLLHNGHYLYQGHLEQFERRPEYPVFTLPIDRGNYYFAGDSLPEELQATDTGLAIDILKASGQVFTVYKTRKRPIQTIEIRTPRLCSGMVVSMDFDGMCTISVELGTNQVTYYVNGKSIIGGTRPVEIIFTFTYSTTYLYTFQPLGFYPLTDCKFDTTLKLPEMRGIISKRLESFGKTHAHLLEVSRHFPKPVAYCGASSKHLTLSGTFHQRAFLEPLNGSF</sequence>
<protein>
    <recommendedName>
        <fullName evidence="9">Vesicle transport protein</fullName>
    </recommendedName>
</protein>
<feature type="transmembrane region" description="Helical" evidence="9">
    <location>
        <begin position="127"/>
        <end position="149"/>
    </location>
</feature>
<evidence type="ECO:0000256" key="8">
    <source>
        <dbReference type="ARBA" id="ARBA00025800"/>
    </source>
</evidence>
<organism evidence="10 11">
    <name type="scientific">Panagrellus redivivus</name>
    <name type="common">Microworm</name>
    <dbReference type="NCBI Taxonomy" id="6233"/>
    <lineage>
        <taxon>Eukaryota</taxon>
        <taxon>Metazoa</taxon>
        <taxon>Ecdysozoa</taxon>
        <taxon>Nematoda</taxon>
        <taxon>Chromadorea</taxon>
        <taxon>Rhabditida</taxon>
        <taxon>Tylenchina</taxon>
        <taxon>Panagrolaimomorpha</taxon>
        <taxon>Panagrolaimoidea</taxon>
        <taxon>Panagrolaimidae</taxon>
        <taxon>Panagrellus</taxon>
    </lineage>
</organism>
<dbReference type="Proteomes" id="UP000492821">
    <property type="component" value="Unassembled WGS sequence"/>
</dbReference>
<feature type="transmembrane region" description="Helical" evidence="9">
    <location>
        <begin position="161"/>
        <end position="183"/>
    </location>
</feature>
<evidence type="ECO:0000313" key="10">
    <source>
        <dbReference type="Proteomes" id="UP000492821"/>
    </source>
</evidence>
<feature type="transmembrane region" description="Helical" evidence="9">
    <location>
        <begin position="99"/>
        <end position="121"/>
    </location>
</feature>
<dbReference type="GO" id="GO:0005737">
    <property type="term" value="C:cytoplasm"/>
    <property type="evidence" value="ECO:0007669"/>
    <property type="project" value="UniProtKB-ARBA"/>
</dbReference>
<dbReference type="GO" id="GO:0015031">
    <property type="term" value="P:protein transport"/>
    <property type="evidence" value="ECO:0007669"/>
    <property type="project" value="UniProtKB-KW"/>
</dbReference>
<dbReference type="InterPro" id="IPR007305">
    <property type="entry name" value="Vesicle_transpt_Got1/SFT2"/>
</dbReference>
<comment type="function">
    <text evidence="1 9">May be involved in fusion of retrograde transport vesicles derived from an endocytic compartment with the Golgi complex.</text>
</comment>
<accession>A0A7E4UU06</accession>
<dbReference type="WBParaSite" id="Pan_g12850.t1">
    <property type="protein sequence ID" value="Pan_g12850.t1"/>
    <property type="gene ID" value="Pan_g12850"/>
</dbReference>
<reference evidence="11" key="2">
    <citation type="submission" date="2020-10" db="UniProtKB">
        <authorList>
            <consortium name="WormBaseParasite"/>
        </authorList>
    </citation>
    <scope>IDENTIFICATION</scope>
</reference>
<comment type="subcellular location">
    <subcellularLocation>
        <location evidence="2 9">Membrane</location>
        <topology evidence="2 9">Multi-pass membrane protein</topology>
    </subcellularLocation>
</comment>
<evidence type="ECO:0000256" key="7">
    <source>
        <dbReference type="ARBA" id="ARBA00023136"/>
    </source>
</evidence>
<evidence type="ECO:0000256" key="5">
    <source>
        <dbReference type="ARBA" id="ARBA00022927"/>
    </source>
</evidence>
<dbReference type="GO" id="GO:0016192">
    <property type="term" value="P:vesicle-mediated transport"/>
    <property type="evidence" value="ECO:0007669"/>
    <property type="project" value="InterPro"/>
</dbReference>
<reference evidence="10" key="1">
    <citation type="journal article" date="2013" name="Genetics">
        <title>The draft genome and transcriptome of Panagrellus redivivus are shaped by the harsh demands of a free-living lifestyle.</title>
        <authorList>
            <person name="Srinivasan J."/>
            <person name="Dillman A.R."/>
            <person name="Macchietto M.G."/>
            <person name="Heikkinen L."/>
            <person name="Lakso M."/>
            <person name="Fracchia K.M."/>
            <person name="Antoshechkin I."/>
            <person name="Mortazavi A."/>
            <person name="Wong G."/>
            <person name="Sternberg P.W."/>
        </authorList>
    </citation>
    <scope>NUCLEOTIDE SEQUENCE [LARGE SCALE GENOMIC DNA]</scope>
    <source>
        <strain evidence="10">MT8872</strain>
    </source>
</reference>
<evidence type="ECO:0000256" key="3">
    <source>
        <dbReference type="ARBA" id="ARBA00022448"/>
    </source>
</evidence>
<evidence type="ECO:0000256" key="6">
    <source>
        <dbReference type="ARBA" id="ARBA00022989"/>
    </source>
</evidence>
<dbReference type="PANTHER" id="PTHR23137:SF36">
    <property type="entry name" value="VESICLE TRANSPORT PROTEIN SFT2C"/>
    <property type="match status" value="1"/>
</dbReference>
<keyword evidence="5 9" id="KW-0653">Protein transport</keyword>
<dbReference type="Pfam" id="PF04178">
    <property type="entry name" value="Got1"/>
    <property type="match status" value="1"/>
</dbReference>
<proteinExistence type="inferred from homology"/>
<dbReference type="GO" id="GO:0016020">
    <property type="term" value="C:membrane"/>
    <property type="evidence" value="ECO:0007669"/>
    <property type="project" value="UniProtKB-SubCell"/>
</dbReference>
<evidence type="ECO:0000256" key="1">
    <source>
        <dbReference type="ARBA" id="ARBA00003566"/>
    </source>
</evidence>
<comment type="similarity">
    <text evidence="8 9">Belongs to the SFT2 family.</text>
</comment>
<comment type="caution">
    <text evidence="9">Lacks conserved residue(s) required for the propagation of feature annotation.</text>
</comment>
<keyword evidence="7 9" id="KW-0472">Membrane</keyword>
<dbReference type="PANTHER" id="PTHR23137">
    <property type="entry name" value="VESICLE TRANSPORT PROTEIN-RELATED"/>
    <property type="match status" value="1"/>
</dbReference>
<evidence type="ECO:0000256" key="9">
    <source>
        <dbReference type="RuleBase" id="RU363111"/>
    </source>
</evidence>
<evidence type="ECO:0000256" key="4">
    <source>
        <dbReference type="ARBA" id="ARBA00022692"/>
    </source>
</evidence>
<evidence type="ECO:0000256" key="2">
    <source>
        <dbReference type="ARBA" id="ARBA00004141"/>
    </source>
</evidence>
<dbReference type="AlphaFoldDB" id="A0A7E4UU06"/>
<evidence type="ECO:0000313" key="11">
    <source>
        <dbReference type="WBParaSite" id="Pan_g12850.t1"/>
    </source>
</evidence>
<dbReference type="InterPro" id="IPR011691">
    <property type="entry name" value="Vesicle_transpt_SFT2"/>
</dbReference>
<dbReference type="GO" id="GO:0012505">
    <property type="term" value="C:endomembrane system"/>
    <property type="evidence" value="ECO:0007669"/>
    <property type="project" value="UniProtKB-ARBA"/>
</dbReference>
<keyword evidence="4 9" id="KW-0812">Transmembrane</keyword>